<dbReference type="RefSeq" id="WP_067312012.1">
    <property type="nucleotide sequence ID" value="NZ_LRMV01000119.1"/>
</dbReference>
<reference evidence="7" key="1">
    <citation type="submission" date="2016-06" db="EMBL/GenBank/DDBJ databases">
        <authorList>
            <person name="Varghese N."/>
            <person name="Submissions Spin"/>
        </authorList>
    </citation>
    <scope>NUCLEOTIDE SEQUENCE [LARGE SCALE GENOMIC DNA]</scope>
    <source>
        <strain evidence="7">DSM 44983</strain>
    </source>
</reference>
<dbReference type="Gene3D" id="1.10.1040.10">
    <property type="entry name" value="N-(1-d-carboxylethyl)-l-norvaline Dehydrogenase, domain 2"/>
    <property type="match status" value="1"/>
</dbReference>
<dbReference type="InterPro" id="IPR013328">
    <property type="entry name" value="6PGD_dom2"/>
</dbReference>
<dbReference type="Pfam" id="PF02737">
    <property type="entry name" value="3HCDH_N"/>
    <property type="match status" value="1"/>
</dbReference>
<dbReference type="InterPro" id="IPR008927">
    <property type="entry name" value="6-PGluconate_DH-like_C_sf"/>
</dbReference>
<dbReference type="SUPFAM" id="SSF51735">
    <property type="entry name" value="NAD(P)-binding Rossmann-fold domains"/>
    <property type="match status" value="1"/>
</dbReference>
<dbReference type="Proteomes" id="UP000198226">
    <property type="component" value="Chromosome I"/>
</dbReference>
<proteinExistence type="inferred from homology"/>
<gene>
    <name evidence="6" type="ORF">GA0070623_1639</name>
</gene>
<evidence type="ECO:0000313" key="6">
    <source>
        <dbReference type="EMBL" id="SCG48960.1"/>
    </source>
</evidence>
<feature type="domain" description="3-hydroxyacyl-CoA dehydrogenase C-terminal" evidence="4">
    <location>
        <begin position="187"/>
        <end position="283"/>
    </location>
</feature>
<organism evidence="6 7">
    <name type="scientific">Micromonospora rifamycinica</name>
    <dbReference type="NCBI Taxonomy" id="291594"/>
    <lineage>
        <taxon>Bacteria</taxon>
        <taxon>Bacillati</taxon>
        <taxon>Actinomycetota</taxon>
        <taxon>Actinomycetes</taxon>
        <taxon>Micromonosporales</taxon>
        <taxon>Micromonosporaceae</taxon>
        <taxon>Micromonospora</taxon>
    </lineage>
</organism>
<dbReference type="InterPro" id="IPR036291">
    <property type="entry name" value="NAD(P)-bd_dom_sf"/>
</dbReference>
<feature type="domain" description="3-hydroxyacyl-CoA dehydrogenase NAD binding" evidence="5">
    <location>
        <begin position="10"/>
        <end position="184"/>
    </location>
</feature>
<evidence type="ECO:0000256" key="3">
    <source>
        <dbReference type="ARBA" id="ARBA00023002"/>
    </source>
</evidence>
<protein>
    <submittedName>
        <fullName evidence="6">Methoxymalonate biosynthesis protein</fullName>
    </submittedName>
</protein>
<dbReference type="PIRSF" id="PIRSF000105">
    <property type="entry name" value="HCDH"/>
    <property type="match status" value="1"/>
</dbReference>
<comment type="similarity">
    <text evidence="2">Belongs to the 3-hydroxyacyl-CoA dehydrogenase family.</text>
</comment>
<dbReference type="OrthoDB" id="3229174at2"/>
<dbReference type="Gene3D" id="3.40.50.720">
    <property type="entry name" value="NAD(P)-binding Rossmann-like Domain"/>
    <property type="match status" value="1"/>
</dbReference>
<dbReference type="InterPro" id="IPR006176">
    <property type="entry name" value="3-OHacyl-CoA_DH_NAD-bd"/>
</dbReference>
<dbReference type="AlphaFoldDB" id="A0A109II01"/>
<dbReference type="InterPro" id="IPR022694">
    <property type="entry name" value="3-OHacyl-CoA_DH"/>
</dbReference>
<evidence type="ECO:0000259" key="5">
    <source>
        <dbReference type="Pfam" id="PF02737"/>
    </source>
</evidence>
<evidence type="ECO:0000256" key="2">
    <source>
        <dbReference type="ARBA" id="ARBA00009463"/>
    </source>
</evidence>
<dbReference type="GO" id="GO:0070403">
    <property type="term" value="F:NAD+ binding"/>
    <property type="evidence" value="ECO:0007669"/>
    <property type="project" value="InterPro"/>
</dbReference>
<dbReference type="Pfam" id="PF00725">
    <property type="entry name" value="3HCDH"/>
    <property type="match status" value="1"/>
</dbReference>
<keyword evidence="7" id="KW-1185">Reference proteome</keyword>
<evidence type="ECO:0000259" key="4">
    <source>
        <dbReference type="Pfam" id="PF00725"/>
    </source>
</evidence>
<keyword evidence="3" id="KW-0560">Oxidoreductase</keyword>
<dbReference type="GO" id="GO:0016616">
    <property type="term" value="F:oxidoreductase activity, acting on the CH-OH group of donors, NAD or NADP as acceptor"/>
    <property type="evidence" value="ECO:0007669"/>
    <property type="project" value="InterPro"/>
</dbReference>
<evidence type="ECO:0000313" key="7">
    <source>
        <dbReference type="Proteomes" id="UP000198226"/>
    </source>
</evidence>
<comment type="pathway">
    <text evidence="1">Lipid metabolism; butanoate metabolism.</text>
</comment>
<sequence length="288" mass="30394">MGVESEQRPVAVVGAGVMGTGIATTVLGSGRPVVLVDNDPAALDRAAQTIPLQLRHARLMNAAPPDGRSGRLVTATSVRELGGVSAVIEAVSEHLTTKTAILVEVAGVVSAEVPLVTNTSGIPIDELAEALPRPHQLVGTHFMNPAYLIDLVEVIRGPRTGDATMAALMALLAGLRRRAVQVRDSPGFVTSRLLHPMLNDAARLVGDGIATATEVDALMQGCLGHRTGPLRTADLIGLDNLVDSLAALYERTGEQRYRPCDQLTTKVRDGQLGRKSGRGFYDYTEALS</sequence>
<dbReference type="PANTHER" id="PTHR48075:SF5">
    <property type="entry name" value="3-HYDROXYBUTYRYL-COA DEHYDROGENASE"/>
    <property type="match status" value="1"/>
</dbReference>
<dbReference type="InterPro" id="IPR006108">
    <property type="entry name" value="3HC_DH_C"/>
</dbReference>
<accession>A0A109II01</accession>
<dbReference type="PANTHER" id="PTHR48075">
    <property type="entry name" value="3-HYDROXYACYL-COA DEHYDROGENASE FAMILY PROTEIN"/>
    <property type="match status" value="1"/>
</dbReference>
<dbReference type="SUPFAM" id="SSF48179">
    <property type="entry name" value="6-phosphogluconate dehydrogenase C-terminal domain-like"/>
    <property type="match status" value="1"/>
</dbReference>
<dbReference type="GO" id="GO:0006631">
    <property type="term" value="P:fatty acid metabolic process"/>
    <property type="evidence" value="ECO:0007669"/>
    <property type="project" value="InterPro"/>
</dbReference>
<name>A0A109II01_9ACTN</name>
<dbReference type="EMBL" id="LT607752">
    <property type="protein sequence ID" value="SCG48960.1"/>
    <property type="molecule type" value="Genomic_DNA"/>
</dbReference>
<evidence type="ECO:0000256" key="1">
    <source>
        <dbReference type="ARBA" id="ARBA00005086"/>
    </source>
</evidence>